<proteinExistence type="predicted"/>
<sequence length="271" mass="30400">MAEHYRNERDYFKSALSQQPGAEQHYERPPSPCLRRSSSATSPSSTSVNSAGSLVPGKADDLCFDAVGNRTSVTSTVDEEATLSPVTPAPANMERSPLPSADKWPSQSSNRLYTMTRLKRDGNAVLIHPDLWGILLTDPGREDDWVIPNTEGGDICRLSYFEVASRASLIQACGRRYQAWAANTVVEQMQLLAWKELGQKDILIDRRRLCELIVLVYKRVQIWMILDNLVATGKFLYFGQSTYVLILSTGIAHVSMAEWFENKVEIKEVEE</sequence>
<name>A0A6A6I3Z4_9PLEO</name>
<protein>
    <submittedName>
        <fullName evidence="2">Uncharacterized protein</fullName>
    </submittedName>
</protein>
<feature type="region of interest" description="Disordered" evidence="1">
    <location>
        <begin position="1"/>
        <end position="53"/>
    </location>
</feature>
<feature type="region of interest" description="Disordered" evidence="1">
    <location>
        <begin position="75"/>
        <end position="106"/>
    </location>
</feature>
<dbReference type="AlphaFoldDB" id="A0A6A6I3Z4"/>
<dbReference type="GeneID" id="54589145"/>
<dbReference type="Proteomes" id="UP000800094">
    <property type="component" value="Unassembled WGS sequence"/>
</dbReference>
<evidence type="ECO:0000256" key="1">
    <source>
        <dbReference type="SAM" id="MobiDB-lite"/>
    </source>
</evidence>
<evidence type="ECO:0000313" key="2">
    <source>
        <dbReference type="EMBL" id="KAF2245214.1"/>
    </source>
</evidence>
<evidence type="ECO:0000313" key="3">
    <source>
        <dbReference type="Proteomes" id="UP000800094"/>
    </source>
</evidence>
<reference evidence="2" key="1">
    <citation type="journal article" date="2020" name="Stud. Mycol.">
        <title>101 Dothideomycetes genomes: a test case for predicting lifestyles and emergence of pathogens.</title>
        <authorList>
            <person name="Haridas S."/>
            <person name="Albert R."/>
            <person name="Binder M."/>
            <person name="Bloem J."/>
            <person name="Labutti K."/>
            <person name="Salamov A."/>
            <person name="Andreopoulos B."/>
            <person name="Baker S."/>
            <person name="Barry K."/>
            <person name="Bills G."/>
            <person name="Bluhm B."/>
            <person name="Cannon C."/>
            <person name="Castanera R."/>
            <person name="Culley D."/>
            <person name="Daum C."/>
            <person name="Ezra D."/>
            <person name="Gonzalez J."/>
            <person name="Henrissat B."/>
            <person name="Kuo A."/>
            <person name="Liang C."/>
            <person name="Lipzen A."/>
            <person name="Lutzoni F."/>
            <person name="Magnuson J."/>
            <person name="Mondo S."/>
            <person name="Nolan M."/>
            <person name="Ohm R."/>
            <person name="Pangilinan J."/>
            <person name="Park H.-J."/>
            <person name="Ramirez L."/>
            <person name="Alfaro M."/>
            <person name="Sun H."/>
            <person name="Tritt A."/>
            <person name="Yoshinaga Y."/>
            <person name="Zwiers L.-H."/>
            <person name="Turgeon B."/>
            <person name="Goodwin S."/>
            <person name="Spatafora J."/>
            <person name="Crous P."/>
            <person name="Grigoriev I."/>
        </authorList>
    </citation>
    <scope>NUCLEOTIDE SEQUENCE</scope>
    <source>
        <strain evidence="2">CBS 122368</strain>
    </source>
</reference>
<feature type="compositionally biased region" description="Low complexity" evidence="1">
    <location>
        <begin position="33"/>
        <end position="53"/>
    </location>
</feature>
<keyword evidence="3" id="KW-1185">Reference proteome</keyword>
<dbReference type="RefSeq" id="XP_033680218.1">
    <property type="nucleotide sequence ID" value="XM_033835815.1"/>
</dbReference>
<organism evidence="2 3">
    <name type="scientific">Trematosphaeria pertusa</name>
    <dbReference type="NCBI Taxonomy" id="390896"/>
    <lineage>
        <taxon>Eukaryota</taxon>
        <taxon>Fungi</taxon>
        <taxon>Dikarya</taxon>
        <taxon>Ascomycota</taxon>
        <taxon>Pezizomycotina</taxon>
        <taxon>Dothideomycetes</taxon>
        <taxon>Pleosporomycetidae</taxon>
        <taxon>Pleosporales</taxon>
        <taxon>Massarineae</taxon>
        <taxon>Trematosphaeriaceae</taxon>
        <taxon>Trematosphaeria</taxon>
    </lineage>
</organism>
<feature type="compositionally biased region" description="Basic and acidic residues" evidence="1">
    <location>
        <begin position="1"/>
        <end position="12"/>
    </location>
</feature>
<accession>A0A6A6I3Z4</accession>
<gene>
    <name evidence="2" type="ORF">BU26DRAFT_608080</name>
</gene>
<dbReference type="EMBL" id="ML987201">
    <property type="protein sequence ID" value="KAF2245214.1"/>
    <property type="molecule type" value="Genomic_DNA"/>
</dbReference>